<dbReference type="InterPro" id="IPR012334">
    <property type="entry name" value="Pectin_lyas_fold"/>
</dbReference>
<name>A0A0M2H671_MICTR</name>
<dbReference type="Proteomes" id="UP000034098">
    <property type="component" value="Unassembled WGS sequence"/>
</dbReference>
<comment type="caution">
    <text evidence="1">The sequence shown here is derived from an EMBL/GenBank/DDBJ whole genome shotgun (WGS) entry which is preliminary data.</text>
</comment>
<keyword evidence="2" id="KW-1185">Reference proteome</keyword>
<dbReference type="InterPro" id="IPR011050">
    <property type="entry name" value="Pectin_lyase_fold/virulence"/>
</dbReference>
<dbReference type="Gene3D" id="2.160.20.10">
    <property type="entry name" value="Single-stranded right-handed beta-helix, Pectin lyase-like"/>
    <property type="match status" value="2"/>
</dbReference>
<accession>A0A0M2H671</accession>
<protein>
    <recommendedName>
        <fullName evidence="3">Right handed beta helix domain-containing protein</fullName>
    </recommendedName>
</protein>
<dbReference type="RefSeq" id="WP_045299967.1">
    <property type="nucleotide sequence ID" value="NZ_JYJA01000036.1"/>
</dbReference>
<proteinExistence type="predicted"/>
<organism evidence="1 2">
    <name type="scientific">Microbacterium trichothecenolyticum</name>
    <name type="common">Aureobacterium trichothecenolyticum</name>
    <dbReference type="NCBI Taxonomy" id="69370"/>
    <lineage>
        <taxon>Bacteria</taxon>
        <taxon>Bacillati</taxon>
        <taxon>Actinomycetota</taxon>
        <taxon>Actinomycetes</taxon>
        <taxon>Micrococcales</taxon>
        <taxon>Microbacteriaceae</taxon>
        <taxon>Microbacterium</taxon>
    </lineage>
</organism>
<dbReference type="AlphaFoldDB" id="A0A0M2H671"/>
<sequence length="1072" mass="110613">MGADLSSVPFDARKDHSGVVLQQGRLLLDGDWNELVAILERRLRANVADLDGPGPQTGIQGTAAVSKVAPDAFRLAIAGGDLAIGRGRLYVDGLVAENHGAEPGDTFDPILAESVGPDTVTYSAQPYLPAPPDLPADGTHLVYLDVWPREVTHLEEPGLIEPAIGVDTTARTQTVWQVKHFAVPAGTTCGTPDDDIEGWTALTAASGARLTVETISVADGDPCELPPTGGYRGLEHQTYRIEIHDPGEPGTASFKWSRDNGSVASAVVEVLDAGAAVRPASLGRDDVLGFHDGDWVEVVDDHRELRGEPGELRRIEVDDAEGTIAFAGSALPADLQLTIDEAAERHLRVRRWDQVGVVKNTAGGTVVDLDQAAATGAIPVPGTAADRIVLEHGLVVGFSSAGGAFRTGDHWIVPARAADAAGDISGADPLLDAAPPLGIHHHYVRLGILTSGGVTDCRPKWPTPGEGNCDECGCECTVCVTPVSHVSGELTIQDAVDKVKAAGGGTVCLAIGLYPLREPVRVDGATSLRIRGQGAGSIVVASASDGFVVTKSRFVTIEDLAVLAANDSAVVLDTTVAARVERVTALVLAQEGPSRSAIALAGTALLTTLRDNIVAGPTGIGHAGAGAEDRRRVLLVAEFEASDNIVIGRDFGMRLDGTTAFLLANRVADNTVIRAREGGIVATGFVYPSTVIPGSSFAIEDNTVIVGGTGISVSEGGFAITRNQIGAPRSDQPARTDGIAIVPTPPGELVRDVVRIDGNRVRGVGGHGIVDYASVQTLEVTHNRVELAQHGIVIDEKAAVEIATVSGNTLMDIGSRDTDEAAGVFAIRVVNAAHASVESNTVRGVGTARSMGSESIGIDVVAVAESLVAGNTVERVGPVDGGRGEIGIAVRGFARSQIEGNASRRYPADPDFDPNGGRFIGLLVGSGDDRDLELGLTKAGGIVTGLGPLVFGVAAAAAVGSARIVAPLVTVDANIVAGGAGDAPPAMIIGLRGDAIVTSNQIRGNREFGTTALRLRAETGAVAQNRFWGGREPTADLFLSGASVLGNISTGILFLNGAPVPPPWDALNVIGI</sequence>
<dbReference type="PATRIC" id="fig|69370.6.peg.2622"/>
<dbReference type="EMBL" id="JYJA01000036">
    <property type="protein sequence ID" value="KJL41960.1"/>
    <property type="molecule type" value="Genomic_DNA"/>
</dbReference>
<evidence type="ECO:0000313" key="1">
    <source>
        <dbReference type="EMBL" id="KJL41960.1"/>
    </source>
</evidence>
<dbReference type="InterPro" id="IPR006626">
    <property type="entry name" value="PbH1"/>
</dbReference>
<dbReference type="SMART" id="SM00710">
    <property type="entry name" value="PbH1"/>
    <property type="match status" value="9"/>
</dbReference>
<dbReference type="SUPFAM" id="SSF51126">
    <property type="entry name" value="Pectin lyase-like"/>
    <property type="match status" value="2"/>
</dbReference>
<reference evidence="1 2" key="1">
    <citation type="submission" date="2015-02" db="EMBL/GenBank/DDBJ databases">
        <title>Draft genome sequences of ten Microbacterium spp. with emphasis on heavy metal contaminated environments.</title>
        <authorList>
            <person name="Corretto E."/>
        </authorList>
    </citation>
    <scope>NUCLEOTIDE SEQUENCE [LARGE SCALE GENOMIC DNA]</scope>
    <source>
        <strain evidence="1 2">DSM 8608</strain>
    </source>
</reference>
<dbReference type="Pfam" id="PF20129">
    <property type="entry name" value="DUF6519"/>
    <property type="match status" value="2"/>
</dbReference>
<dbReference type="InterPro" id="IPR045392">
    <property type="entry name" value="DUF6519"/>
</dbReference>
<gene>
    <name evidence="1" type="ORF">RS82_02577</name>
</gene>
<evidence type="ECO:0000313" key="2">
    <source>
        <dbReference type="Proteomes" id="UP000034098"/>
    </source>
</evidence>
<dbReference type="OrthoDB" id="134981at2"/>
<evidence type="ECO:0008006" key="3">
    <source>
        <dbReference type="Google" id="ProtNLM"/>
    </source>
</evidence>